<accession>A0ABS0XS07</accession>
<dbReference type="Pfam" id="PF07589">
    <property type="entry name" value="PEP-CTERM"/>
    <property type="match status" value="1"/>
</dbReference>
<dbReference type="InterPro" id="IPR018114">
    <property type="entry name" value="TRYPSIN_HIS"/>
</dbReference>
<dbReference type="NCBIfam" id="TIGR02595">
    <property type="entry name" value="PEP_CTERM"/>
    <property type="match status" value="1"/>
</dbReference>
<dbReference type="Gene3D" id="2.40.10.10">
    <property type="entry name" value="Trypsin-like serine proteases"/>
    <property type="match status" value="2"/>
</dbReference>
<dbReference type="NCBIfam" id="NF035944">
    <property type="entry name" value="PEPxxWA-CTERM"/>
    <property type="match status" value="1"/>
</dbReference>
<dbReference type="SUPFAM" id="SSF50494">
    <property type="entry name" value="Trypsin-like serine proteases"/>
    <property type="match status" value="1"/>
</dbReference>
<evidence type="ECO:0000313" key="5">
    <source>
        <dbReference type="EMBL" id="MBJ6122816.1"/>
    </source>
</evidence>
<protein>
    <submittedName>
        <fullName evidence="5">Trypsin-like serine protease</fullName>
    </submittedName>
</protein>
<dbReference type="Proteomes" id="UP000640426">
    <property type="component" value="Unassembled WGS sequence"/>
</dbReference>
<feature type="domain" description="Peptidase S1" evidence="4">
    <location>
        <begin position="43"/>
        <end position="346"/>
    </location>
</feature>
<name>A0ABS0XS07_9SPHN</name>
<keyword evidence="6" id="KW-1185">Reference proteome</keyword>
<gene>
    <name evidence="5" type="ORF">JAO74_13535</name>
</gene>
<dbReference type="PROSITE" id="PS00134">
    <property type="entry name" value="TRYPSIN_HIS"/>
    <property type="match status" value="1"/>
</dbReference>
<dbReference type="InterPro" id="IPR050430">
    <property type="entry name" value="Peptidase_S1"/>
</dbReference>
<keyword evidence="3" id="KW-0732">Signal</keyword>
<dbReference type="PROSITE" id="PS50240">
    <property type="entry name" value="TRYPSIN_DOM"/>
    <property type="match status" value="1"/>
</dbReference>
<evidence type="ECO:0000256" key="3">
    <source>
        <dbReference type="SAM" id="SignalP"/>
    </source>
</evidence>
<dbReference type="EMBL" id="JAELXS010000007">
    <property type="protein sequence ID" value="MBJ6122816.1"/>
    <property type="molecule type" value="Genomic_DNA"/>
</dbReference>
<feature type="signal peptide" evidence="3">
    <location>
        <begin position="1"/>
        <end position="24"/>
    </location>
</feature>
<evidence type="ECO:0000259" key="4">
    <source>
        <dbReference type="PROSITE" id="PS50240"/>
    </source>
</evidence>
<organism evidence="5 6">
    <name type="scientific">Sphingomonas mollis</name>
    <dbReference type="NCBI Taxonomy" id="2795726"/>
    <lineage>
        <taxon>Bacteria</taxon>
        <taxon>Pseudomonadati</taxon>
        <taxon>Pseudomonadota</taxon>
        <taxon>Alphaproteobacteria</taxon>
        <taxon>Sphingomonadales</taxon>
        <taxon>Sphingomonadaceae</taxon>
        <taxon>Sphingomonas</taxon>
    </lineage>
</organism>
<dbReference type="InterPro" id="IPR013424">
    <property type="entry name" value="Ice-binding_C"/>
</dbReference>
<proteinExistence type="inferred from homology"/>
<keyword evidence="2" id="KW-1015">Disulfide bond</keyword>
<dbReference type="PRINTS" id="PR00722">
    <property type="entry name" value="CHYMOTRYPSIN"/>
</dbReference>
<reference evidence="6" key="1">
    <citation type="submission" date="2020-12" db="EMBL/GenBank/DDBJ databases">
        <title>Hymenobacter sp.</title>
        <authorList>
            <person name="Kim M.K."/>
        </authorList>
    </citation>
    <scope>NUCLEOTIDE SEQUENCE [LARGE SCALE GENOMIC DNA]</scope>
    <source>
        <strain evidence="6">BT553</strain>
    </source>
</reference>
<evidence type="ECO:0000256" key="2">
    <source>
        <dbReference type="ARBA" id="ARBA00023157"/>
    </source>
</evidence>
<dbReference type="Pfam" id="PF00089">
    <property type="entry name" value="Trypsin"/>
    <property type="match status" value="1"/>
</dbReference>
<dbReference type="InterPro" id="IPR009003">
    <property type="entry name" value="Peptidase_S1_PA"/>
</dbReference>
<dbReference type="InterPro" id="IPR001254">
    <property type="entry name" value="Trypsin_dom"/>
</dbReference>
<comment type="similarity">
    <text evidence="1">Belongs to the peptidase S1 family.</text>
</comment>
<dbReference type="InterPro" id="IPR043504">
    <property type="entry name" value="Peptidase_S1_PA_chymotrypsin"/>
</dbReference>
<dbReference type="InterPro" id="IPR001314">
    <property type="entry name" value="Peptidase_S1A"/>
</dbReference>
<feature type="chain" id="PRO_5046305713" evidence="3">
    <location>
        <begin position="25"/>
        <end position="379"/>
    </location>
</feature>
<sequence length="379" mass="39132">MTKRMFRHTMAAAFLLSAAGSASAGTVIGTSANGLSYQASNTIIGTTGTGTVFANGNPTYFATDQKYSGVVSLIMNQGAAGSFICSGALLADRMSILTAGHCVSGGAGTANPIATTAYFYNGTDPDVVPSASPLATAITVSEYFVNAGYTGQVIDQNDIAVLRLSEAAPLFATSYGLYTDNLTGTDFNVAGFGRRSTVGGAIGADAGAGRRRQGDNTYDFRLGDDVFNGGLDFLSRGGSEIDNVYVADFDSGRRVNDAACIVSGDVGVESYQFCNLGRGAREASISNGDSGGPSFVDGKIASVTSFGLSFGTEYGDVDGTLNSSFGEFGGYVPTSIHASWINSVLAVPEPSTWAMMLTGFGLTGLALRRGRRRTRVTFA</sequence>
<comment type="caution">
    <text evidence="5">The sequence shown here is derived from an EMBL/GenBank/DDBJ whole genome shotgun (WGS) entry which is preliminary data.</text>
</comment>
<dbReference type="SMART" id="SM00020">
    <property type="entry name" value="Tryp_SPc"/>
    <property type="match status" value="1"/>
</dbReference>
<evidence type="ECO:0000256" key="1">
    <source>
        <dbReference type="ARBA" id="ARBA00007664"/>
    </source>
</evidence>
<dbReference type="PANTHER" id="PTHR24276">
    <property type="entry name" value="POLYSERASE-RELATED"/>
    <property type="match status" value="1"/>
</dbReference>
<dbReference type="RefSeq" id="WP_199038975.1">
    <property type="nucleotide sequence ID" value="NZ_JAELXS010000007.1"/>
</dbReference>
<dbReference type="PANTHER" id="PTHR24276:SF98">
    <property type="entry name" value="FI18310P1-RELATED"/>
    <property type="match status" value="1"/>
</dbReference>
<evidence type="ECO:0000313" key="6">
    <source>
        <dbReference type="Proteomes" id="UP000640426"/>
    </source>
</evidence>